<keyword evidence="11" id="KW-1185">Reference proteome</keyword>
<sequence>MTHPVLRVEQVSKSFGGIRALNDVSIEIRASEVVGLIGANGSGKSTLLKVLSGLCQPDSGRITLRGEILKLKGVADAAKAGIGMVFQELSLLPNLSVAENIMLGHEDAALRAGFYDWKALRALAAVQLGKLGSRISPSARTDSLSFAEQQVVELAKVLAIEERSHNEPVILLDEPTSMLDAAHIEAVLEQIERLRGRSSVLFVTHRLDEALRVCDRIYVLSEGRCVAQRDRANFGIADLQQHMFGHKLGVARSDPGESPHPKTKSGLSVRALCRLPSYRDINFDLSSGEILGIAGVAGSGRESLCRALFGIEPPDSGEIVLDGQTLQLGEPADAVRLGIGYVPAERRIEGIVAGLSILENMTLVHLGGLCRGPFLDHAREKALVTHWIKQLHITPGAAATPAQHLSGGNQQKVVLAKWLVAGAPKILILDHPLRGLDVGAQRDITLLIRELAQSGIGILLIADTYEELITLSDSIIVMKDGVVSGHFPAATTKPSELQILERMT</sequence>
<dbReference type="PROSITE" id="PS00211">
    <property type="entry name" value="ABC_TRANSPORTER_1"/>
    <property type="match status" value="1"/>
</dbReference>
<evidence type="ECO:0000256" key="5">
    <source>
        <dbReference type="ARBA" id="ARBA00022741"/>
    </source>
</evidence>
<dbReference type="Proteomes" id="UP001180487">
    <property type="component" value="Unassembled WGS sequence"/>
</dbReference>
<evidence type="ECO:0000313" key="11">
    <source>
        <dbReference type="Proteomes" id="UP001180487"/>
    </source>
</evidence>
<keyword evidence="6 10" id="KW-0067">ATP-binding</keyword>
<dbReference type="SMART" id="SM00382">
    <property type="entry name" value="AAA"/>
    <property type="match status" value="2"/>
</dbReference>
<name>A0ABU2C4A3_9BURK</name>
<keyword evidence="2" id="KW-1003">Cell membrane</keyword>
<dbReference type="GO" id="GO:0005524">
    <property type="term" value="F:ATP binding"/>
    <property type="evidence" value="ECO:0007669"/>
    <property type="project" value="UniProtKB-KW"/>
</dbReference>
<evidence type="ECO:0000256" key="2">
    <source>
        <dbReference type="ARBA" id="ARBA00022475"/>
    </source>
</evidence>
<evidence type="ECO:0000256" key="8">
    <source>
        <dbReference type="ARBA" id="ARBA00023136"/>
    </source>
</evidence>
<keyword evidence="4" id="KW-0677">Repeat</keyword>
<dbReference type="PROSITE" id="PS50893">
    <property type="entry name" value="ABC_TRANSPORTER_2"/>
    <property type="match status" value="2"/>
</dbReference>
<dbReference type="InterPro" id="IPR003439">
    <property type="entry name" value="ABC_transporter-like_ATP-bd"/>
</dbReference>
<keyword evidence="7" id="KW-1278">Translocase</keyword>
<accession>A0ABU2C4A3</accession>
<gene>
    <name evidence="10" type="ORF">J2X19_000799</name>
</gene>
<evidence type="ECO:0000313" key="10">
    <source>
        <dbReference type="EMBL" id="MDR7376141.1"/>
    </source>
</evidence>
<keyword evidence="8" id="KW-0472">Membrane</keyword>
<dbReference type="CDD" id="cd03215">
    <property type="entry name" value="ABC_Carb_Monos_II"/>
    <property type="match status" value="1"/>
</dbReference>
<dbReference type="PANTHER" id="PTHR43790">
    <property type="entry name" value="CARBOHYDRATE TRANSPORT ATP-BINDING PROTEIN MG119-RELATED"/>
    <property type="match status" value="1"/>
</dbReference>
<evidence type="ECO:0000256" key="7">
    <source>
        <dbReference type="ARBA" id="ARBA00022967"/>
    </source>
</evidence>
<dbReference type="InterPro" id="IPR017871">
    <property type="entry name" value="ABC_transporter-like_CS"/>
</dbReference>
<evidence type="ECO:0000256" key="4">
    <source>
        <dbReference type="ARBA" id="ARBA00022737"/>
    </source>
</evidence>
<dbReference type="EMBL" id="JAVDXT010000001">
    <property type="protein sequence ID" value="MDR7376141.1"/>
    <property type="molecule type" value="Genomic_DNA"/>
</dbReference>
<feature type="domain" description="ABC transporter" evidence="9">
    <location>
        <begin position="6"/>
        <end position="247"/>
    </location>
</feature>
<keyword evidence="1" id="KW-0813">Transport</keyword>
<reference evidence="10 11" key="1">
    <citation type="submission" date="2023-07" db="EMBL/GenBank/DDBJ databases">
        <title>Sorghum-associated microbial communities from plants grown in Nebraska, USA.</title>
        <authorList>
            <person name="Schachtman D."/>
        </authorList>
    </citation>
    <scope>NUCLEOTIDE SEQUENCE [LARGE SCALE GENOMIC DNA]</scope>
    <source>
        <strain evidence="10 11">BE313</strain>
    </source>
</reference>
<dbReference type="RefSeq" id="WP_310370872.1">
    <property type="nucleotide sequence ID" value="NZ_JAVDXT010000001.1"/>
</dbReference>
<dbReference type="Gene3D" id="3.40.50.300">
    <property type="entry name" value="P-loop containing nucleotide triphosphate hydrolases"/>
    <property type="match status" value="2"/>
</dbReference>
<protein>
    <submittedName>
        <fullName evidence="10">Ribose transport system ATP-binding protein</fullName>
    </submittedName>
</protein>
<evidence type="ECO:0000256" key="1">
    <source>
        <dbReference type="ARBA" id="ARBA00022448"/>
    </source>
</evidence>
<feature type="domain" description="ABC transporter" evidence="9">
    <location>
        <begin position="263"/>
        <end position="503"/>
    </location>
</feature>
<keyword evidence="3" id="KW-0762">Sugar transport</keyword>
<proteinExistence type="predicted"/>
<dbReference type="PANTHER" id="PTHR43790:SF3">
    <property type="entry name" value="D-ALLOSE IMPORT ATP-BINDING PROTEIN ALSA-RELATED"/>
    <property type="match status" value="1"/>
</dbReference>
<keyword evidence="5" id="KW-0547">Nucleotide-binding</keyword>
<evidence type="ECO:0000256" key="6">
    <source>
        <dbReference type="ARBA" id="ARBA00022840"/>
    </source>
</evidence>
<evidence type="ECO:0000256" key="3">
    <source>
        <dbReference type="ARBA" id="ARBA00022597"/>
    </source>
</evidence>
<dbReference type="InterPro" id="IPR027417">
    <property type="entry name" value="P-loop_NTPase"/>
</dbReference>
<dbReference type="InterPro" id="IPR003593">
    <property type="entry name" value="AAA+_ATPase"/>
</dbReference>
<organism evidence="10 11">
    <name type="scientific">Rhodoferax ferrireducens</name>
    <dbReference type="NCBI Taxonomy" id="192843"/>
    <lineage>
        <taxon>Bacteria</taxon>
        <taxon>Pseudomonadati</taxon>
        <taxon>Pseudomonadota</taxon>
        <taxon>Betaproteobacteria</taxon>
        <taxon>Burkholderiales</taxon>
        <taxon>Comamonadaceae</taxon>
        <taxon>Rhodoferax</taxon>
    </lineage>
</organism>
<dbReference type="SUPFAM" id="SSF52540">
    <property type="entry name" value="P-loop containing nucleoside triphosphate hydrolases"/>
    <property type="match status" value="2"/>
</dbReference>
<comment type="caution">
    <text evidence="10">The sequence shown here is derived from an EMBL/GenBank/DDBJ whole genome shotgun (WGS) entry which is preliminary data.</text>
</comment>
<dbReference type="Pfam" id="PF00005">
    <property type="entry name" value="ABC_tran"/>
    <property type="match status" value="2"/>
</dbReference>
<evidence type="ECO:0000259" key="9">
    <source>
        <dbReference type="PROSITE" id="PS50893"/>
    </source>
</evidence>
<dbReference type="InterPro" id="IPR050107">
    <property type="entry name" value="ABC_carbohydrate_import_ATPase"/>
</dbReference>